<evidence type="ECO:0000313" key="12">
    <source>
        <dbReference type="RefSeq" id="XP_022312497.1"/>
    </source>
</evidence>
<comment type="catalytic activity">
    <reaction evidence="5">
        <text>O-phospho-L-tyrosyl-[protein] + H2O = L-tyrosyl-[protein] + phosphate</text>
        <dbReference type="Rhea" id="RHEA:10684"/>
        <dbReference type="Rhea" id="RHEA-COMP:10136"/>
        <dbReference type="Rhea" id="RHEA-COMP:20101"/>
        <dbReference type="ChEBI" id="CHEBI:15377"/>
        <dbReference type="ChEBI" id="CHEBI:43474"/>
        <dbReference type="ChEBI" id="CHEBI:46858"/>
        <dbReference type="ChEBI" id="CHEBI:61978"/>
        <dbReference type="EC" id="3.1.3.48"/>
    </reaction>
</comment>
<evidence type="ECO:0000259" key="10">
    <source>
        <dbReference type="PROSITE" id="PS50056"/>
    </source>
</evidence>
<evidence type="ECO:0000259" key="9">
    <source>
        <dbReference type="PROSITE" id="PS50055"/>
    </source>
</evidence>
<dbReference type="Gene3D" id="3.90.190.10">
    <property type="entry name" value="Protein tyrosine phosphatase superfamily"/>
    <property type="match status" value="2"/>
</dbReference>
<dbReference type="PROSITE" id="PS50056">
    <property type="entry name" value="TYR_PHOSPHATASE_2"/>
    <property type="match status" value="2"/>
</dbReference>
<dbReference type="SMART" id="SM00194">
    <property type="entry name" value="PTPc"/>
    <property type="match status" value="2"/>
</dbReference>
<keyword evidence="8" id="KW-0732">Signal</keyword>
<keyword evidence="7" id="KW-1133">Transmembrane helix</keyword>
<dbReference type="AlphaFoldDB" id="A0A8B8C9R7"/>
<dbReference type="PANTHER" id="PTHR19134:SF562">
    <property type="entry name" value="PROTEIN-TYROSINE-PHOSPHATASE"/>
    <property type="match status" value="1"/>
</dbReference>
<dbReference type="InterPro" id="IPR008979">
    <property type="entry name" value="Galactose-bd-like_sf"/>
</dbReference>
<keyword evidence="7" id="KW-0472">Membrane</keyword>
<keyword evidence="11" id="KW-1185">Reference proteome</keyword>
<dbReference type="InterPro" id="IPR000387">
    <property type="entry name" value="Tyr_Pase_dom"/>
</dbReference>
<dbReference type="FunFam" id="3.90.190.10:FF:000102">
    <property type="entry name" value="Receptor-type tyrosine-protein phosphatase"/>
    <property type="match status" value="1"/>
</dbReference>
<dbReference type="InterPro" id="IPR029021">
    <property type="entry name" value="Prot-tyrosine_phosphatase-like"/>
</dbReference>
<evidence type="ECO:0000256" key="7">
    <source>
        <dbReference type="SAM" id="Phobius"/>
    </source>
</evidence>
<accession>A0A8B8C9R7</accession>
<keyword evidence="4" id="KW-0904">Protein phosphatase</keyword>
<dbReference type="EC" id="3.1.3.48" evidence="2"/>
<keyword evidence="7" id="KW-0812">Transmembrane</keyword>
<dbReference type="Gene3D" id="2.170.300.10">
    <property type="entry name" value="Tie2 ligand-binding domain superfamily"/>
    <property type="match status" value="1"/>
</dbReference>
<dbReference type="InterPro" id="IPR000242">
    <property type="entry name" value="PTP_cat"/>
</dbReference>
<dbReference type="InterPro" id="IPR003595">
    <property type="entry name" value="Tyr_Pase_cat"/>
</dbReference>
<dbReference type="Pfam" id="PF22633">
    <property type="entry name" value="F5_F8_type_C_2"/>
    <property type="match status" value="1"/>
</dbReference>
<dbReference type="RefSeq" id="XP_022312497.1">
    <property type="nucleotide sequence ID" value="XM_022456789.1"/>
</dbReference>
<reference evidence="12" key="1">
    <citation type="submission" date="2025-08" db="UniProtKB">
        <authorList>
            <consortium name="RefSeq"/>
        </authorList>
    </citation>
    <scope>IDENTIFICATION</scope>
    <source>
        <tissue evidence="12">Whole sample</tissue>
    </source>
</reference>
<feature type="transmembrane region" description="Helical" evidence="7">
    <location>
        <begin position="421"/>
        <end position="444"/>
    </location>
</feature>
<dbReference type="PANTHER" id="PTHR19134">
    <property type="entry name" value="RECEPTOR-TYPE TYROSINE-PROTEIN PHOSPHATASE"/>
    <property type="match status" value="1"/>
</dbReference>
<keyword evidence="3" id="KW-0378">Hydrolase</keyword>
<feature type="chain" id="PRO_5034452247" description="protein-tyrosine-phosphatase" evidence="8">
    <location>
        <begin position="21"/>
        <end position="1081"/>
    </location>
</feature>
<sequence>MATVLNSLIFFLQFFDKGQAYLQLVKPNYTTATSSSTYGDCIASRTVDGDIRQKEFLKRCSHTADEKNITEAWLQVDLRKKFSIKSVKFWYRNDLQNTKRLPGYSIRVSNDPALPSSESDCYKDPKTGKPLRSVIENDCVGTARFVWIYQNNTPHSGDQCPMLEICEVQVFGCDEGKYGKECENTCSGNCLHGEVCDPRDGNCSSCAAGFQETKCDLECDTGTYGLKCSEKCGACLDTSCYHVNGSCYKGCQPGWQRTELCDEACENGTFGKHCKNNCSGNCWDNQPCNKTTGKCTKCLPGWKEGFCNETCENGTFGKHCKNNCSGNCWDNQPCNKTTGKCTKCLSGWKEGFCNETCDIGKYGPMCSRSCGACISSDACLHTNGSCLGGCKTGFTGELCNKRTIQVKSQFADVFGLEFSTLLLIGISIVLVILIIVTISLVVLFRKRSQKKQNEEDNCLPEAPEAEDEEDENCQQDDDNILYDDIQIRSKGIKITELHETIKSLAKDKKKGFQEEFHAVPYGEQPDIACTVGKLTENIPKNRFKTTFPYDHSRVVLQSSKNGDYINANYIKNAESDVAYIASQGPKRNTVADFWKMVWQERVSVIAMVTNLTEGEKTKCERYWPFSRANDMVKDCFLLKLKSEKTYANFVIHEIDILNRESNETRHVTHLQYTAWPDHGTPTPLELLVFYRYVSKAVEHNPTNKLLVHCSAGIGRTGTFIALDALHRQGQKTGRINIVEYVHTMREDRMNMIQNANQYEFLYEVLFESFRGKSYTIPKEDLVAKVESQSTQDKAVNLSDFNKEFQELESLRPTFLDEETELAKSHLDLNMTRTVLPLDNMRVTMTSQVAGRDTYYNAVPISAVNMRDCIIAAQYPVPGASVDLIRLLVDNYCSTLVSIHPLSDIPSSLEWFTKSSLSGYQVNISHKTRLSDNVMKTTMKIHTPKSHSGHKLTVYEITTWRSGQNLPPDVSAVMDAVKFVRSSETTDPKHKMAVFSRDGATGCGVFCAVYNALQQMTQDEEVDLFTIVRLLQTRRPQMIANVNEYVFCYQVLADFIKSESEDMYMNAPALSGNKEENVYANT</sequence>
<dbReference type="PROSITE" id="PS50055">
    <property type="entry name" value="TYR_PHOSPHATASE_PTP"/>
    <property type="match status" value="2"/>
</dbReference>
<feature type="signal peptide" evidence="8">
    <location>
        <begin position="1"/>
        <end position="20"/>
    </location>
</feature>
<evidence type="ECO:0000256" key="4">
    <source>
        <dbReference type="ARBA" id="ARBA00022912"/>
    </source>
</evidence>
<evidence type="ECO:0000256" key="3">
    <source>
        <dbReference type="ARBA" id="ARBA00022801"/>
    </source>
</evidence>
<evidence type="ECO:0000256" key="5">
    <source>
        <dbReference type="ARBA" id="ARBA00051722"/>
    </source>
</evidence>
<evidence type="ECO:0000256" key="8">
    <source>
        <dbReference type="SAM" id="SignalP"/>
    </source>
</evidence>
<dbReference type="InterPro" id="IPR050348">
    <property type="entry name" value="Protein-Tyr_Phosphatase"/>
</dbReference>
<evidence type="ECO:0000256" key="2">
    <source>
        <dbReference type="ARBA" id="ARBA00013064"/>
    </source>
</evidence>
<dbReference type="SUPFAM" id="SSF49785">
    <property type="entry name" value="Galactose-binding domain-like"/>
    <property type="match status" value="1"/>
</dbReference>
<dbReference type="GO" id="GO:0004725">
    <property type="term" value="F:protein tyrosine phosphatase activity"/>
    <property type="evidence" value="ECO:0007669"/>
    <property type="project" value="UniProtKB-EC"/>
</dbReference>
<organism evidence="11 12">
    <name type="scientific">Crassostrea virginica</name>
    <name type="common">Eastern oyster</name>
    <dbReference type="NCBI Taxonomy" id="6565"/>
    <lineage>
        <taxon>Eukaryota</taxon>
        <taxon>Metazoa</taxon>
        <taxon>Spiralia</taxon>
        <taxon>Lophotrochozoa</taxon>
        <taxon>Mollusca</taxon>
        <taxon>Bivalvia</taxon>
        <taxon>Autobranchia</taxon>
        <taxon>Pteriomorphia</taxon>
        <taxon>Ostreida</taxon>
        <taxon>Ostreoidea</taxon>
        <taxon>Ostreidae</taxon>
        <taxon>Crassostrea</taxon>
    </lineage>
</organism>
<dbReference type="PROSITE" id="PS00383">
    <property type="entry name" value="TYR_PHOSPHATASE_1"/>
    <property type="match status" value="1"/>
</dbReference>
<dbReference type="InterPro" id="IPR016130">
    <property type="entry name" value="Tyr_Pase_AS"/>
</dbReference>
<evidence type="ECO:0000256" key="6">
    <source>
        <dbReference type="SAM" id="MobiDB-lite"/>
    </source>
</evidence>
<dbReference type="SMART" id="SM00404">
    <property type="entry name" value="PTPc_motif"/>
    <property type="match status" value="2"/>
</dbReference>
<gene>
    <name evidence="12" type="primary">LOC111117634</name>
</gene>
<dbReference type="SUPFAM" id="SSF52799">
    <property type="entry name" value="(Phosphotyrosine protein) phosphatases II"/>
    <property type="match status" value="2"/>
</dbReference>
<feature type="compositionally biased region" description="Acidic residues" evidence="6">
    <location>
        <begin position="455"/>
        <end position="473"/>
    </location>
</feature>
<proteinExistence type="inferred from homology"/>
<feature type="domain" description="Tyrosine specific protein phosphatases" evidence="10">
    <location>
        <begin position="684"/>
        <end position="759"/>
    </location>
</feature>
<name>A0A8B8C9R7_CRAVI</name>
<evidence type="ECO:0000256" key="1">
    <source>
        <dbReference type="ARBA" id="ARBA00009580"/>
    </source>
</evidence>
<feature type="region of interest" description="Disordered" evidence="6">
    <location>
        <begin position="454"/>
        <end position="473"/>
    </location>
</feature>
<feature type="domain" description="Tyrosine-protein phosphatase" evidence="9">
    <location>
        <begin position="512"/>
        <end position="768"/>
    </location>
</feature>
<dbReference type="GeneID" id="111117634"/>
<feature type="domain" description="Tyrosine-protein phosphatase" evidence="9">
    <location>
        <begin position="800"/>
        <end position="1054"/>
    </location>
</feature>
<dbReference type="KEGG" id="cvn:111117634"/>
<comment type="similarity">
    <text evidence="1">Belongs to the protein-tyrosine phosphatase family.</text>
</comment>
<dbReference type="PRINTS" id="PR00700">
    <property type="entry name" value="PRTYPHPHTASE"/>
</dbReference>
<dbReference type="Gene3D" id="2.60.120.260">
    <property type="entry name" value="Galactose-binding domain-like"/>
    <property type="match status" value="1"/>
</dbReference>
<feature type="domain" description="Tyrosine specific protein phosphatases" evidence="10">
    <location>
        <begin position="970"/>
        <end position="1045"/>
    </location>
</feature>
<dbReference type="Pfam" id="PF00102">
    <property type="entry name" value="Y_phosphatase"/>
    <property type="match status" value="2"/>
</dbReference>
<dbReference type="CDD" id="cd00047">
    <property type="entry name" value="PTPc"/>
    <property type="match status" value="1"/>
</dbReference>
<dbReference type="OrthoDB" id="9979034at2759"/>
<dbReference type="Proteomes" id="UP000694844">
    <property type="component" value="Chromosome 10"/>
</dbReference>
<evidence type="ECO:0000313" key="11">
    <source>
        <dbReference type="Proteomes" id="UP000694844"/>
    </source>
</evidence>
<protein>
    <recommendedName>
        <fullName evidence="2">protein-tyrosine-phosphatase</fullName>
        <ecNumber evidence="2">3.1.3.48</ecNumber>
    </recommendedName>
</protein>